<evidence type="ECO:0000313" key="3">
    <source>
        <dbReference type="EMBL" id="ONK77315.1"/>
    </source>
</evidence>
<dbReference type="InterPro" id="IPR014710">
    <property type="entry name" value="RmlC-like_jellyroll"/>
</dbReference>
<dbReference type="Pfam" id="PF05899">
    <property type="entry name" value="Cupin_3"/>
    <property type="match status" value="1"/>
</dbReference>
<dbReference type="PANTHER" id="PTHR33271:SF22">
    <property type="entry name" value="OS04G0445200 PROTEIN"/>
    <property type="match status" value="1"/>
</dbReference>
<dbReference type="EMBL" id="CM007382">
    <property type="protein sequence ID" value="ONK77315.1"/>
    <property type="molecule type" value="Genomic_DNA"/>
</dbReference>
<gene>
    <name evidence="3" type="ORF">A4U43_C02F5270</name>
</gene>
<evidence type="ECO:0000256" key="1">
    <source>
        <dbReference type="SAM" id="MobiDB-lite"/>
    </source>
</evidence>
<sequence>MNGQRKNTKNHGGKNSIKHQYFKEECFSLVQNLLSISQIPMAILYTSMIPTVQARNFTHSKSSSSSFLSISSKPNSGRSSRSLRIRAETMEIEKLGIKVERNPPESKLAELGVRNWPKWGCPPSKFPWTYTAKEKCYLLEGKVKVYPQGHGNEYVEIGAGDFVEFPKGMNCTWDVSVAVDKHYMFE</sequence>
<dbReference type="InterPro" id="IPR011051">
    <property type="entry name" value="RmlC_Cupin_sf"/>
</dbReference>
<dbReference type="Gene3D" id="2.60.120.10">
    <property type="entry name" value="Jelly Rolls"/>
    <property type="match status" value="1"/>
</dbReference>
<dbReference type="CDD" id="cd02227">
    <property type="entry name" value="cupin_TM1112-like"/>
    <property type="match status" value="1"/>
</dbReference>
<dbReference type="PANTHER" id="PTHR33271">
    <property type="entry name" value="OS04G0445200 PROTEIN"/>
    <property type="match status" value="1"/>
</dbReference>
<feature type="compositionally biased region" description="Low complexity" evidence="1">
    <location>
        <begin position="62"/>
        <end position="82"/>
    </location>
</feature>
<dbReference type="SUPFAM" id="SSF51182">
    <property type="entry name" value="RmlC-like cupins"/>
    <property type="match status" value="1"/>
</dbReference>
<dbReference type="Gramene" id="ONK77315">
    <property type="protein sequence ID" value="ONK77315"/>
    <property type="gene ID" value="A4U43_C02F5270"/>
</dbReference>
<dbReference type="AlphaFoldDB" id="A0A5P1FG16"/>
<name>A0A5P1FG16_ASPOF</name>
<dbReference type="InterPro" id="IPR008579">
    <property type="entry name" value="UGlyAH_Cupin_dom"/>
</dbReference>
<organism evidence="3 4">
    <name type="scientific">Asparagus officinalis</name>
    <name type="common">Garden asparagus</name>
    <dbReference type="NCBI Taxonomy" id="4686"/>
    <lineage>
        <taxon>Eukaryota</taxon>
        <taxon>Viridiplantae</taxon>
        <taxon>Streptophyta</taxon>
        <taxon>Embryophyta</taxon>
        <taxon>Tracheophyta</taxon>
        <taxon>Spermatophyta</taxon>
        <taxon>Magnoliopsida</taxon>
        <taxon>Liliopsida</taxon>
        <taxon>Asparagales</taxon>
        <taxon>Asparagaceae</taxon>
        <taxon>Asparagoideae</taxon>
        <taxon>Asparagus</taxon>
    </lineage>
</organism>
<protein>
    <recommendedName>
        <fullName evidence="2">(S)-ureidoglycine aminohydrolase cupin domain-containing protein</fullName>
    </recommendedName>
</protein>
<proteinExistence type="predicted"/>
<reference evidence="4" key="1">
    <citation type="journal article" date="2017" name="Nat. Commun.">
        <title>The asparagus genome sheds light on the origin and evolution of a young Y chromosome.</title>
        <authorList>
            <person name="Harkess A."/>
            <person name="Zhou J."/>
            <person name="Xu C."/>
            <person name="Bowers J.E."/>
            <person name="Van der Hulst R."/>
            <person name="Ayyampalayam S."/>
            <person name="Mercati F."/>
            <person name="Riccardi P."/>
            <person name="McKain M.R."/>
            <person name="Kakrana A."/>
            <person name="Tang H."/>
            <person name="Ray J."/>
            <person name="Groenendijk J."/>
            <person name="Arikit S."/>
            <person name="Mathioni S.M."/>
            <person name="Nakano M."/>
            <person name="Shan H."/>
            <person name="Telgmann-Rauber A."/>
            <person name="Kanno A."/>
            <person name="Yue Z."/>
            <person name="Chen H."/>
            <person name="Li W."/>
            <person name="Chen Y."/>
            <person name="Xu X."/>
            <person name="Zhang Y."/>
            <person name="Luo S."/>
            <person name="Chen H."/>
            <person name="Gao J."/>
            <person name="Mao Z."/>
            <person name="Pires J.C."/>
            <person name="Luo M."/>
            <person name="Kudrna D."/>
            <person name="Wing R.A."/>
            <person name="Meyers B.C."/>
            <person name="Yi K."/>
            <person name="Kong H."/>
            <person name="Lavrijsen P."/>
            <person name="Sunseri F."/>
            <person name="Falavigna A."/>
            <person name="Ye Y."/>
            <person name="Leebens-Mack J.H."/>
            <person name="Chen G."/>
        </authorList>
    </citation>
    <scope>NUCLEOTIDE SEQUENCE [LARGE SCALE GENOMIC DNA]</scope>
    <source>
        <strain evidence="4">cv. DH0086</strain>
    </source>
</reference>
<evidence type="ECO:0000313" key="4">
    <source>
        <dbReference type="Proteomes" id="UP000243459"/>
    </source>
</evidence>
<accession>A0A5P1FG16</accession>
<keyword evidence="4" id="KW-1185">Reference proteome</keyword>
<evidence type="ECO:0000259" key="2">
    <source>
        <dbReference type="Pfam" id="PF05899"/>
    </source>
</evidence>
<dbReference type="Proteomes" id="UP000243459">
    <property type="component" value="Chromosome 2"/>
</dbReference>
<feature type="domain" description="(S)-ureidoglycine aminohydrolase cupin" evidence="2">
    <location>
        <begin position="109"/>
        <end position="183"/>
    </location>
</feature>
<feature type="region of interest" description="Disordered" evidence="1">
    <location>
        <begin position="62"/>
        <end position="83"/>
    </location>
</feature>